<accession>A0A6A1UTK0</accession>
<dbReference type="AlphaFoldDB" id="A0A6A1UTK0"/>
<proteinExistence type="predicted"/>
<protein>
    <submittedName>
        <fullName evidence="1">Uncharacterized protein</fullName>
    </submittedName>
</protein>
<reference evidence="1 2" key="1">
    <citation type="journal article" date="2019" name="Plant Biotechnol. J.">
        <title>The red bayberry genome and genetic basis of sex determination.</title>
        <authorList>
            <person name="Jia H.M."/>
            <person name="Jia H.J."/>
            <person name="Cai Q.L."/>
            <person name="Wang Y."/>
            <person name="Zhao H.B."/>
            <person name="Yang W.F."/>
            <person name="Wang G.Y."/>
            <person name="Li Y.H."/>
            <person name="Zhan D.L."/>
            <person name="Shen Y.T."/>
            <person name="Niu Q.F."/>
            <person name="Chang L."/>
            <person name="Qiu J."/>
            <person name="Zhao L."/>
            <person name="Xie H.B."/>
            <person name="Fu W.Y."/>
            <person name="Jin J."/>
            <person name="Li X.W."/>
            <person name="Jiao Y."/>
            <person name="Zhou C.C."/>
            <person name="Tu T."/>
            <person name="Chai C.Y."/>
            <person name="Gao J.L."/>
            <person name="Fan L.J."/>
            <person name="van de Weg E."/>
            <person name="Wang J.Y."/>
            <person name="Gao Z.S."/>
        </authorList>
    </citation>
    <scope>NUCLEOTIDE SEQUENCE [LARGE SCALE GENOMIC DNA]</scope>
    <source>
        <tissue evidence="1">Leaves</tissue>
    </source>
</reference>
<keyword evidence="2" id="KW-1185">Reference proteome</keyword>
<gene>
    <name evidence="1" type="ORF">CJ030_MR8G007354</name>
</gene>
<evidence type="ECO:0000313" key="1">
    <source>
        <dbReference type="EMBL" id="KAB1202370.1"/>
    </source>
</evidence>
<dbReference type="EMBL" id="RXIC02000026">
    <property type="protein sequence ID" value="KAB1202370.1"/>
    <property type="molecule type" value="Genomic_DNA"/>
</dbReference>
<sequence>MQVSINEKGVTKLSEWSFKSFSSIQMGKFGVVWMVNMIDKLMEAGVGNVSICPEVSFVVAVRASSSVIADEEKVCDFQLKAKKVVTKAHSLVASFENNMGSKEGVFDLPSRFGGGSKNGLESGFDVARVSEHLVPLFSQPTVVGLLAKPVSDEELPLIENQGGSIGDRLAMEGVAVSDPLDPTGASSELSTPSVRGSLFLLVISGDYVLDLVAMELHPVSQLVGDLFFSGFQGRGIAGALWRTGKAGRCRDATFYGAEWVDWS</sequence>
<name>A0A6A1UTK0_9ROSI</name>
<dbReference type="OrthoDB" id="1752122at2759"/>
<dbReference type="Proteomes" id="UP000516437">
    <property type="component" value="Chromosome 8"/>
</dbReference>
<comment type="caution">
    <text evidence="1">The sequence shown here is derived from an EMBL/GenBank/DDBJ whole genome shotgun (WGS) entry which is preliminary data.</text>
</comment>
<organism evidence="1 2">
    <name type="scientific">Morella rubra</name>
    <name type="common">Chinese bayberry</name>
    <dbReference type="NCBI Taxonomy" id="262757"/>
    <lineage>
        <taxon>Eukaryota</taxon>
        <taxon>Viridiplantae</taxon>
        <taxon>Streptophyta</taxon>
        <taxon>Embryophyta</taxon>
        <taxon>Tracheophyta</taxon>
        <taxon>Spermatophyta</taxon>
        <taxon>Magnoliopsida</taxon>
        <taxon>eudicotyledons</taxon>
        <taxon>Gunneridae</taxon>
        <taxon>Pentapetalae</taxon>
        <taxon>rosids</taxon>
        <taxon>fabids</taxon>
        <taxon>Fagales</taxon>
        <taxon>Myricaceae</taxon>
        <taxon>Morella</taxon>
    </lineage>
</organism>
<evidence type="ECO:0000313" key="2">
    <source>
        <dbReference type="Proteomes" id="UP000516437"/>
    </source>
</evidence>